<protein>
    <recommendedName>
        <fullName evidence="2">Proteasome subunit alpha type</fullName>
    </recommendedName>
</protein>
<evidence type="ECO:0000313" key="4">
    <source>
        <dbReference type="EMBL" id="PVV04054.1"/>
    </source>
</evidence>
<comment type="subunit">
    <text evidence="2">The 26S proteasome consists of a 20S proteasome core and two 19S regulatory subunits.</text>
</comment>
<sequence length="176" mass="19103">MTSIGTGYDQVVSTYSPDGRVFQVEYASKAVDNGGTAVAIRTKDGVVIAVEKIVPTSSSGWVPDVKALATIAADEAWDYQERYRVPIPPKILTERVSMYVQAYTLYPSVRPFGASPIIAGMDGDEPFLSLIETSGAYFGYWGCATGKARQLAKTELEKLDFATLSTRDALKEAARM</sequence>
<dbReference type="GO" id="GO:0019773">
    <property type="term" value="C:proteasome core complex, alpha-subunit complex"/>
    <property type="evidence" value="ECO:0007669"/>
    <property type="project" value="InterPro"/>
</dbReference>
<dbReference type="InterPro" id="IPR001353">
    <property type="entry name" value="Proteasome_sua/b"/>
</dbReference>
<comment type="caution">
    <text evidence="4">The sequence shown here is derived from an EMBL/GenBank/DDBJ whole genome shotgun (WGS) entry which is preliminary data.</text>
</comment>
<organism evidence="4 5">
    <name type="scientific">Smittium megazygosporum</name>
    <dbReference type="NCBI Taxonomy" id="133381"/>
    <lineage>
        <taxon>Eukaryota</taxon>
        <taxon>Fungi</taxon>
        <taxon>Fungi incertae sedis</taxon>
        <taxon>Zoopagomycota</taxon>
        <taxon>Kickxellomycotina</taxon>
        <taxon>Harpellomycetes</taxon>
        <taxon>Harpellales</taxon>
        <taxon>Legeriomycetaceae</taxon>
        <taxon>Smittium</taxon>
    </lineage>
</organism>
<keyword evidence="2" id="KW-0539">Nucleus</keyword>
<dbReference type="SMART" id="SM00948">
    <property type="entry name" value="Proteasome_A_N"/>
    <property type="match status" value="1"/>
</dbReference>
<dbReference type="OrthoDB" id="40134at2759"/>
<dbReference type="InterPro" id="IPR000426">
    <property type="entry name" value="Proteasome_asu_N"/>
</dbReference>
<evidence type="ECO:0000313" key="5">
    <source>
        <dbReference type="Proteomes" id="UP000245609"/>
    </source>
</evidence>
<gene>
    <name evidence="4" type="ORF">BB560_001458</name>
</gene>
<evidence type="ECO:0000259" key="3">
    <source>
        <dbReference type="PROSITE" id="PS00388"/>
    </source>
</evidence>
<dbReference type="Proteomes" id="UP000245609">
    <property type="component" value="Unassembled WGS sequence"/>
</dbReference>
<accession>A0A2T9ZHJ7</accession>
<evidence type="ECO:0000256" key="2">
    <source>
        <dbReference type="RuleBase" id="RU000551"/>
    </source>
</evidence>
<dbReference type="GO" id="GO:0005634">
    <property type="term" value="C:nucleus"/>
    <property type="evidence" value="ECO:0007669"/>
    <property type="project" value="UniProtKB-SubCell"/>
</dbReference>
<dbReference type="Gene3D" id="3.60.20.10">
    <property type="entry name" value="Glutamine Phosphoribosylpyrophosphate, subunit 1, domain 1"/>
    <property type="match status" value="1"/>
</dbReference>
<dbReference type="AlphaFoldDB" id="A0A2T9ZHJ7"/>
<dbReference type="InterPro" id="IPR029055">
    <property type="entry name" value="Ntn_hydrolases_N"/>
</dbReference>
<dbReference type="PANTHER" id="PTHR11599">
    <property type="entry name" value="PROTEASOME SUBUNIT ALPHA/BETA"/>
    <property type="match status" value="1"/>
</dbReference>
<keyword evidence="5" id="KW-1185">Reference proteome</keyword>
<dbReference type="GO" id="GO:0006511">
    <property type="term" value="P:ubiquitin-dependent protein catabolic process"/>
    <property type="evidence" value="ECO:0007669"/>
    <property type="project" value="InterPro"/>
</dbReference>
<dbReference type="STRING" id="133381.A0A2T9ZHJ7"/>
<feature type="domain" description="Proteasome alpha-type subunits" evidence="3">
    <location>
        <begin position="8"/>
        <end position="30"/>
    </location>
</feature>
<keyword evidence="2" id="KW-0963">Cytoplasm</keyword>
<dbReference type="InterPro" id="IPR050115">
    <property type="entry name" value="Proteasome_alpha"/>
</dbReference>
<dbReference type="EMBL" id="MBFS01000166">
    <property type="protein sequence ID" value="PVV04054.1"/>
    <property type="molecule type" value="Genomic_DNA"/>
</dbReference>
<dbReference type="SUPFAM" id="SSF56235">
    <property type="entry name" value="N-terminal nucleophile aminohydrolases (Ntn hydrolases)"/>
    <property type="match status" value="1"/>
</dbReference>
<comment type="similarity">
    <text evidence="2">Belongs to the peptidase T1A family.</text>
</comment>
<dbReference type="Pfam" id="PF00227">
    <property type="entry name" value="Proteasome"/>
    <property type="match status" value="1"/>
</dbReference>
<dbReference type="PROSITE" id="PS00388">
    <property type="entry name" value="PROTEASOME_ALPHA_1"/>
    <property type="match status" value="1"/>
</dbReference>
<reference evidence="4 5" key="1">
    <citation type="journal article" date="2018" name="MBio">
        <title>Comparative Genomics Reveals the Core Gene Toolbox for the Fungus-Insect Symbiosis.</title>
        <authorList>
            <person name="Wang Y."/>
            <person name="Stata M."/>
            <person name="Wang W."/>
            <person name="Stajich J.E."/>
            <person name="White M.M."/>
            <person name="Moncalvo J.M."/>
        </authorList>
    </citation>
    <scope>NUCLEOTIDE SEQUENCE [LARGE SCALE GENOMIC DNA]</scope>
    <source>
        <strain evidence="4 5">SC-DP-2</strain>
    </source>
</reference>
<proteinExistence type="inferred from homology"/>
<name>A0A2T9ZHJ7_9FUNG</name>
<dbReference type="GO" id="GO:0005737">
    <property type="term" value="C:cytoplasm"/>
    <property type="evidence" value="ECO:0007669"/>
    <property type="project" value="UniProtKB-SubCell"/>
</dbReference>
<dbReference type="Pfam" id="PF10584">
    <property type="entry name" value="Proteasome_A_N"/>
    <property type="match status" value="1"/>
</dbReference>
<comment type="subcellular location">
    <subcellularLocation>
        <location evidence="2">Cytoplasm</location>
    </subcellularLocation>
    <subcellularLocation>
        <location evidence="2">Nucleus</location>
    </subcellularLocation>
</comment>
<keyword evidence="1 2" id="KW-0647">Proteasome</keyword>
<evidence type="ECO:0000256" key="1">
    <source>
        <dbReference type="ARBA" id="ARBA00022942"/>
    </source>
</evidence>